<evidence type="ECO:0000313" key="6">
    <source>
        <dbReference type="EMBL" id="RDD64801.1"/>
    </source>
</evidence>
<feature type="transmembrane region" description="Helical" evidence="5">
    <location>
        <begin position="6"/>
        <end position="25"/>
    </location>
</feature>
<keyword evidence="2 5" id="KW-0812">Transmembrane</keyword>
<dbReference type="Proteomes" id="UP000253977">
    <property type="component" value="Unassembled WGS sequence"/>
</dbReference>
<dbReference type="EMBL" id="QPMK01000017">
    <property type="protein sequence ID" value="RDD64801.1"/>
    <property type="molecule type" value="Genomic_DNA"/>
</dbReference>
<gene>
    <name evidence="6" type="ORF">DU478_17770</name>
</gene>
<dbReference type="RefSeq" id="WP_114512316.1">
    <property type="nucleotide sequence ID" value="NZ_QPMK01000017.1"/>
</dbReference>
<protein>
    <recommendedName>
        <fullName evidence="8">Glutathione metabolism protein</fullName>
    </recommendedName>
</protein>
<feature type="transmembrane region" description="Helical" evidence="5">
    <location>
        <begin position="105"/>
        <end position="124"/>
    </location>
</feature>
<dbReference type="Gene3D" id="1.20.120.550">
    <property type="entry name" value="Membrane associated eicosanoid/glutathione metabolism-like domain"/>
    <property type="match status" value="1"/>
</dbReference>
<dbReference type="InterPro" id="IPR001129">
    <property type="entry name" value="Membr-assoc_MAPEG"/>
</dbReference>
<dbReference type="PANTHER" id="PTHR35814">
    <property type="match status" value="1"/>
</dbReference>
<evidence type="ECO:0000256" key="2">
    <source>
        <dbReference type="ARBA" id="ARBA00022692"/>
    </source>
</evidence>
<evidence type="ECO:0000256" key="1">
    <source>
        <dbReference type="ARBA" id="ARBA00004370"/>
    </source>
</evidence>
<comment type="caution">
    <text evidence="6">The sequence shown here is derived from an EMBL/GenBank/DDBJ whole genome shotgun (WGS) entry which is preliminary data.</text>
</comment>
<proteinExistence type="predicted"/>
<evidence type="ECO:0000313" key="7">
    <source>
        <dbReference type="Proteomes" id="UP000253977"/>
    </source>
</evidence>
<sequence length="128" mass="13408">MAPVTTLYASLIALLFLGLSMRVVAYRRAKQVSLGDAGDPALTASIRAQGNCAEYAPIGLLLLLLAELQSAPPVALHVLGLMLLAGRTLHASALSQHPQPLASRVGGMILTFTMIGLAALGLLLHRLF</sequence>
<dbReference type="SUPFAM" id="SSF161084">
    <property type="entry name" value="MAPEG domain-like"/>
    <property type="match status" value="1"/>
</dbReference>
<evidence type="ECO:0000256" key="5">
    <source>
        <dbReference type="SAM" id="Phobius"/>
    </source>
</evidence>
<evidence type="ECO:0000256" key="3">
    <source>
        <dbReference type="ARBA" id="ARBA00022989"/>
    </source>
</evidence>
<dbReference type="AlphaFoldDB" id="A0A369THH4"/>
<feature type="transmembrane region" description="Helical" evidence="5">
    <location>
        <begin position="60"/>
        <end position="85"/>
    </location>
</feature>
<comment type="subcellular location">
    <subcellularLocation>
        <location evidence="1">Membrane</location>
    </subcellularLocation>
</comment>
<accession>A0A369THH4</accession>
<keyword evidence="4 5" id="KW-0472">Membrane</keyword>
<evidence type="ECO:0000256" key="4">
    <source>
        <dbReference type="ARBA" id="ARBA00023136"/>
    </source>
</evidence>
<dbReference type="InterPro" id="IPR023352">
    <property type="entry name" value="MAPEG-like_dom_sf"/>
</dbReference>
<reference evidence="6 7" key="1">
    <citation type="submission" date="2018-07" db="EMBL/GenBank/DDBJ databases">
        <title>Thalassococcus profundi sp. nov., a marine bacterium isolated from deep seawater of Okinawa Trough.</title>
        <authorList>
            <person name="Yu M."/>
        </authorList>
    </citation>
    <scope>NUCLEOTIDE SEQUENCE [LARGE SCALE GENOMIC DNA]</scope>
    <source>
        <strain evidence="6 7">WRAS1</strain>
    </source>
</reference>
<keyword evidence="3 5" id="KW-1133">Transmembrane helix</keyword>
<dbReference type="GO" id="GO:0016020">
    <property type="term" value="C:membrane"/>
    <property type="evidence" value="ECO:0007669"/>
    <property type="project" value="UniProtKB-SubCell"/>
</dbReference>
<name>A0A369THH4_9RHOB</name>
<dbReference type="Pfam" id="PF01124">
    <property type="entry name" value="MAPEG"/>
    <property type="match status" value="1"/>
</dbReference>
<dbReference type="PANTHER" id="PTHR35814:SF1">
    <property type="entry name" value="GLUTATHIONE S-TRANSFERASE-RELATED"/>
    <property type="match status" value="1"/>
</dbReference>
<organism evidence="6 7">
    <name type="scientific">Thalassococcus profundi</name>
    <dbReference type="NCBI Taxonomy" id="2282382"/>
    <lineage>
        <taxon>Bacteria</taxon>
        <taxon>Pseudomonadati</taxon>
        <taxon>Pseudomonadota</taxon>
        <taxon>Alphaproteobacteria</taxon>
        <taxon>Rhodobacterales</taxon>
        <taxon>Roseobacteraceae</taxon>
        <taxon>Thalassococcus</taxon>
    </lineage>
</organism>
<evidence type="ECO:0008006" key="8">
    <source>
        <dbReference type="Google" id="ProtNLM"/>
    </source>
</evidence>
<keyword evidence="7" id="KW-1185">Reference proteome</keyword>
<dbReference type="OrthoDB" id="7619858at2"/>